<proteinExistence type="inferred from homology"/>
<dbReference type="Gene3D" id="2.30.110.10">
    <property type="entry name" value="Electron Transport, Fmn-binding Protein, Chain A"/>
    <property type="match status" value="1"/>
</dbReference>
<dbReference type="PANTHER" id="PTHR33798">
    <property type="entry name" value="FLAVOPROTEIN OXYGENASE"/>
    <property type="match status" value="1"/>
</dbReference>
<organism evidence="6">
    <name type="scientific">Hydrogenobacter sp</name>
    <dbReference type="NCBI Taxonomy" id="2152829"/>
    <lineage>
        <taxon>Bacteria</taxon>
        <taxon>Pseudomonadati</taxon>
        <taxon>Aquificota</taxon>
        <taxon>Aquificia</taxon>
        <taxon>Aquificales</taxon>
        <taxon>Aquificaceae</taxon>
        <taxon>Hydrogenobacter</taxon>
    </lineage>
</organism>
<comment type="similarity">
    <text evidence="4">Belongs to the flavoredoxin family.</text>
</comment>
<keyword evidence="2" id="KW-0285">Flavoprotein</keyword>
<evidence type="ECO:0000313" key="6">
    <source>
        <dbReference type="EMBL" id="HEW46630.1"/>
    </source>
</evidence>
<gene>
    <name evidence="6" type="ORF">ENO47_08220</name>
</gene>
<feature type="domain" description="Flavin reductase like" evidence="5">
    <location>
        <begin position="19"/>
        <end position="178"/>
    </location>
</feature>
<keyword evidence="3" id="KW-0288">FMN</keyword>
<evidence type="ECO:0000256" key="3">
    <source>
        <dbReference type="ARBA" id="ARBA00022643"/>
    </source>
</evidence>
<evidence type="ECO:0000256" key="4">
    <source>
        <dbReference type="ARBA" id="ARBA00038054"/>
    </source>
</evidence>
<dbReference type="AlphaFoldDB" id="A0A7C2ZFM0"/>
<dbReference type="EMBL" id="DSFP01000068">
    <property type="protein sequence ID" value="HEW46630.1"/>
    <property type="molecule type" value="Genomic_DNA"/>
</dbReference>
<name>A0A7C2ZFM0_9AQUI</name>
<comment type="caution">
    <text evidence="6">The sequence shown here is derived from an EMBL/GenBank/DDBJ whole genome shotgun (WGS) entry which is preliminary data.</text>
</comment>
<dbReference type="InterPro" id="IPR002563">
    <property type="entry name" value="Flavin_Rdtase-like_dom"/>
</dbReference>
<dbReference type="SUPFAM" id="SSF50475">
    <property type="entry name" value="FMN-binding split barrel"/>
    <property type="match status" value="1"/>
</dbReference>
<evidence type="ECO:0000259" key="5">
    <source>
        <dbReference type="SMART" id="SM00903"/>
    </source>
</evidence>
<accession>A0A7C2ZFM0</accession>
<comment type="cofactor">
    <cofactor evidence="1">
        <name>FMN</name>
        <dbReference type="ChEBI" id="CHEBI:58210"/>
    </cofactor>
</comment>
<dbReference type="InterPro" id="IPR012349">
    <property type="entry name" value="Split_barrel_FMN-bd"/>
</dbReference>
<dbReference type="GO" id="GO:0010181">
    <property type="term" value="F:FMN binding"/>
    <property type="evidence" value="ECO:0007669"/>
    <property type="project" value="InterPro"/>
</dbReference>
<evidence type="ECO:0000256" key="2">
    <source>
        <dbReference type="ARBA" id="ARBA00022630"/>
    </source>
</evidence>
<dbReference type="PANTHER" id="PTHR33798:SF5">
    <property type="entry name" value="FLAVIN REDUCTASE LIKE DOMAIN-CONTAINING PROTEIN"/>
    <property type="match status" value="1"/>
</dbReference>
<protein>
    <submittedName>
        <fullName evidence="6">Flavin reductase family protein</fullName>
    </submittedName>
</protein>
<dbReference type="Pfam" id="PF01613">
    <property type="entry name" value="Flavin_Reduct"/>
    <property type="match status" value="1"/>
</dbReference>
<sequence>MIFDMERPESFDPYEVLTSLVVPRPIAWVSTMSAEGLLNLAPFSFYNAVCDEPPVILLSISKREDGRRKDTARNILSTGEFVINLVSEELIKEVKISSEDFPPEVNEFEKAGLEPAKSYKVRVPRVARAKAWLECRLLKHEELFGYDLIFGRVLLAGAESLNMWSLRPVGRVFGGFCKIIEINQEL</sequence>
<reference evidence="6" key="1">
    <citation type="journal article" date="2020" name="mSystems">
        <title>Genome- and Community-Level Interaction Insights into Carbon Utilization and Element Cycling Functions of Hydrothermarchaeota in Hydrothermal Sediment.</title>
        <authorList>
            <person name="Zhou Z."/>
            <person name="Liu Y."/>
            <person name="Xu W."/>
            <person name="Pan J."/>
            <person name="Luo Z.H."/>
            <person name="Li M."/>
        </authorList>
    </citation>
    <scope>NUCLEOTIDE SEQUENCE [LARGE SCALE GENOMIC DNA]</scope>
    <source>
        <strain evidence="6">SpSt-132</strain>
    </source>
</reference>
<dbReference type="SMART" id="SM00903">
    <property type="entry name" value="Flavin_Reduct"/>
    <property type="match status" value="1"/>
</dbReference>
<dbReference type="GO" id="GO:0016646">
    <property type="term" value="F:oxidoreductase activity, acting on the CH-NH group of donors, NAD or NADP as acceptor"/>
    <property type="evidence" value="ECO:0007669"/>
    <property type="project" value="UniProtKB-ARBA"/>
</dbReference>
<evidence type="ECO:0000256" key="1">
    <source>
        <dbReference type="ARBA" id="ARBA00001917"/>
    </source>
</evidence>